<dbReference type="EMBL" id="JACJKY010000004">
    <property type="protein sequence ID" value="MBM6920150.1"/>
    <property type="molecule type" value="Genomic_DNA"/>
</dbReference>
<sequence>MIVDTTGTVLIPGNEGRNCLGNGTHDDEQGNRIECCCDECDYYLECFPDALLTYGFDDEKIL</sequence>
<dbReference type="RefSeq" id="WP_204444664.1">
    <property type="nucleotide sequence ID" value="NZ_JACJKY010000004.1"/>
</dbReference>
<reference evidence="1" key="2">
    <citation type="journal article" date="2021" name="Sci. Rep.">
        <title>The distribution of antibiotic resistance genes in chicken gut microbiota commensals.</title>
        <authorList>
            <person name="Juricova H."/>
            <person name="Matiasovicova J."/>
            <person name="Kubasova T."/>
            <person name="Cejkova D."/>
            <person name="Rychlik I."/>
        </authorList>
    </citation>
    <scope>NUCLEOTIDE SEQUENCE</scope>
    <source>
        <strain evidence="1">An559</strain>
    </source>
</reference>
<evidence type="ECO:0000313" key="2">
    <source>
        <dbReference type="Proteomes" id="UP000774750"/>
    </source>
</evidence>
<accession>A0A938X5H1</accession>
<comment type="caution">
    <text evidence="1">The sequence shown here is derived from an EMBL/GenBank/DDBJ whole genome shotgun (WGS) entry which is preliminary data.</text>
</comment>
<protein>
    <submittedName>
        <fullName evidence="1">Uncharacterized protein</fullName>
    </submittedName>
</protein>
<dbReference type="AlphaFoldDB" id="A0A938X5H1"/>
<name>A0A938X5H1_9FIRM</name>
<evidence type="ECO:0000313" key="1">
    <source>
        <dbReference type="EMBL" id="MBM6920150.1"/>
    </source>
</evidence>
<keyword evidence="2" id="KW-1185">Reference proteome</keyword>
<dbReference type="Proteomes" id="UP000774750">
    <property type="component" value="Unassembled WGS sequence"/>
</dbReference>
<gene>
    <name evidence="1" type="ORF">H6A12_03120</name>
</gene>
<organism evidence="1 2">
    <name type="scientific">Merdimmobilis hominis</name>
    <dbReference type="NCBI Taxonomy" id="2897707"/>
    <lineage>
        <taxon>Bacteria</taxon>
        <taxon>Bacillati</taxon>
        <taxon>Bacillota</taxon>
        <taxon>Clostridia</taxon>
        <taxon>Eubacteriales</taxon>
        <taxon>Oscillospiraceae</taxon>
        <taxon>Merdimmobilis</taxon>
    </lineage>
</organism>
<reference evidence="1" key="1">
    <citation type="submission" date="2020-08" db="EMBL/GenBank/DDBJ databases">
        <authorList>
            <person name="Cejkova D."/>
            <person name="Kubasova T."/>
            <person name="Jahodarova E."/>
            <person name="Rychlik I."/>
        </authorList>
    </citation>
    <scope>NUCLEOTIDE SEQUENCE</scope>
    <source>
        <strain evidence="1">An559</strain>
    </source>
</reference>
<proteinExistence type="predicted"/>